<organism evidence="13 14">
    <name type="scientific">Magallana gigas</name>
    <name type="common">Pacific oyster</name>
    <name type="synonym">Crassostrea gigas</name>
    <dbReference type="NCBI Taxonomy" id="29159"/>
    <lineage>
        <taxon>Eukaryota</taxon>
        <taxon>Metazoa</taxon>
        <taxon>Spiralia</taxon>
        <taxon>Lophotrochozoa</taxon>
        <taxon>Mollusca</taxon>
        <taxon>Bivalvia</taxon>
        <taxon>Autobranchia</taxon>
        <taxon>Pteriomorphia</taxon>
        <taxon>Ostreida</taxon>
        <taxon>Ostreoidea</taxon>
        <taxon>Ostreidae</taxon>
        <taxon>Magallana</taxon>
    </lineage>
</organism>
<proteinExistence type="inferred from homology"/>
<dbReference type="SUPFAM" id="SSF69318">
    <property type="entry name" value="Integrin alpha N-terminal domain"/>
    <property type="match status" value="1"/>
</dbReference>
<dbReference type="GO" id="GO:0009897">
    <property type="term" value="C:external side of plasma membrane"/>
    <property type="evidence" value="ECO:0007669"/>
    <property type="project" value="TreeGrafter"/>
</dbReference>
<dbReference type="InterPro" id="IPR032695">
    <property type="entry name" value="Integrin_dom_sf"/>
</dbReference>
<dbReference type="Proteomes" id="UP000005408">
    <property type="component" value="Unassembled WGS sequence"/>
</dbReference>
<evidence type="ECO:0000256" key="11">
    <source>
        <dbReference type="RuleBase" id="RU003762"/>
    </source>
</evidence>
<dbReference type="AlphaFoldDB" id="A0A8W8MEH1"/>
<dbReference type="GO" id="GO:0007160">
    <property type="term" value="P:cell-matrix adhesion"/>
    <property type="evidence" value="ECO:0007669"/>
    <property type="project" value="TreeGrafter"/>
</dbReference>
<dbReference type="InterPro" id="IPR013519">
    <property type="entry name" value="Int_alpha_beta-p"/>
</dbReference>
<evidence type="ECO:0000256" key="1">
    <source>
        <dbReference type="ARBA" id="ARBA00004479"/>
    </source>
</evidence>
<dbReference type="GO" id="GO:0033627">
    <property type="term" value="P:cell adhesion mediated by integrin"/>
    <property type="evidence" value="ECO:0007669"/>
    <property type="project" value="TreeGrafter"/>
</dbReference>
<evidence type="ECO:0000256" key="5">
    <source>
        <dbReference type="ARBA" id="ARBA00022889"/>
    </source>
</evidence>
<dbReference type="PANTHER" id="PTHR23220:SF122">
    <property type="entry name" value="INTEGRIN ALPHA-PS1"/>
    <property type="match status" value="1"/>
</dbReference>
<evidence type="ECO:0000256" key="4">
    <source>
        <dbReference type="ARBA" id="ARBA00022737"/>
    </source>
</evidence>
<dbReference type="GO" id="GO:0008305">
    <property type="term" value="C:integrin complex"/>
    <property type="evidence" value="ECO:0007669"/>
    <property type="project" value="InterPro"/>
</dbReference>
<dbReference type="EnsemblMetazoa" id="G31976.4">
    <property type="protein sequence ID" value="G31976.4:cds"/>
    <property type="gene ID" value="G31976"/>
</dbReference>
<evidence type="ECO:0000313" key="14">
    <source>
        <dbReference type="Proteomes" id="UP000005408"/>
    </source>
</evidence>
<evidence type="ECO:0000256" key="2">
    <source>
        <dbReference type="ARBA" id="ARBA00008054"/>
    </source>
</evidence>
<name>A0A8W8MEH1_MAGGI</name>
<feature type="transmembrane region" description="Helical" evidence="11">
    <location>
        <begin position="919"/>
        <end position="941"/>
    </location>
</feature>
<keyword evidence="6 11" id="KW-0401">Integrin</keyword>
<feature type="repeat" description="FG-GAP" evidence="10">
    <location>
        <begin position="256"/>
        <end position="295"/>
    </location>
</feature>
<keyword evidence="11" id="KW-0812">Transmembrane</keyword>
<evidence type="ECO:0000256" key="3">
    <source>
        <dbReference type="ARBA" id="ARBA00022729"/>
    </source>
</evidence>
<evidence type="ECO:0000256" key="10">
    <source>
        <dbReference type="PROSITE-ProRule" id="PRU00803"/>
    </source>
</evidence>
<feature type="repeat" description="FG-GAP" evidence="10">
    <location>
        <begin position="329"/>
        <end position="387"/>
    </location>
</feature>
<dbReference type="PRINTS" id="PR01185">
    <property type="entry name" value="INTEGRINA"/>
</dbReference>
<feature type="domain" description="Integrin alpha first immunoglubulin-like" evidence="12">
    <location>
        <begin position="441"/>
        <end position="591"/>
    </location>
</feature>
<dbReference type="PROSITE" id="PS00242">
    <property type="entry name" value="INTEGRIN_ALPHA"/>
    <property type="match status" value="1"/>
</dbReference>
<dbReference type="InterPro" id="IPR028994">
    <property type="entry name" value="Integrin_alpha_N"/>
</dbReference>
<keyword evidence="5 11" id="KW-0130">Cell adhesion</keyword>
<reference evidence="13" key="1">
    <citation type="submission" date="2022-08" db="UniProtKB">
        <authorList>
            <consortium name="EnsemblMetazoa"/>
        </authorList>
    </citation>
    <scope>IDENTIFICATION</scope>
    <source>
        <strain evidence="13">05x7-T-G4-1.051#20</strain>
    </source>
</reference>
<evidence type="ECO:0000259" key="12">
    <source>
        <dbReference type="Pfam" id="PF08441"/>
    </source>
</evidence>
<evidence type="ECO:0000256" key="7">
    <source>
        <dbReference type="ARBA" id="ARBA00023136"/>
    </source>
</evidence>
<evidence type="ECO:0000256" key="6">
    <source>
        <dbReference type="ARBA" id="ARBA00023037"/>
    </source>
</evidence>
<dbReference type="Pfam" id="PF08441">
    <property type="entry name" value="Integrin_A_Ig_1"/>
    <property type="match status" value="1"/>
</dbReference>
<accession>A0A8W8MEH1</accession>
<comment type="subcellular location">
    <subcellularLocation>
        <location evidence="1 11">Membrane</location>
        <topology evidence="1 11">Single-pass type I membrane protein</topology>
    </subcellularLocation>
</comment>
<keyword evidence="4" id="KW-0677">Repeat</keyword>
<keyword evidence="11" id="KW-1133">Transmembrane helix</keyword>
<protein>
    <recommendedName>
        <fullName evidence="12">Integrin alpha first immunoglubulin-like domain-containing protein</fullName>
    </recommendedName>
</protein>
<feature type="signal peptide" evidence="11">
    <location>
        <begin position="1"/>
        <end position="20"/>
    </location>
</feature>
<keyword evidence="14" id="KW-1185">Reference proteome</keyword>
<dbReference type="GO" id="GO:0005178">
    <property type="term" value="F:integrin binding"/>
    <property type="evidence" value="ECO:0007669"/>
    <property type="project" value="TreeGrafter"/>
</dbReference>
<dbReference type="Pfam" id="PF01839">
    <property type="entry name" value="FG-GAP"/>
    <property type="match status" value="2"/>
</dbReference>
<dbReference type="Gene3D" id="1.20.5.930">
    <property type="entry name" value="Bicelle-embedded integrin alpha(iib) transmembrane segment"/>
    <property type="match status" value="1"/>
</dbReference>
<keyword evidence="9" id="KW-0325">Glycoprotein</keyword>
<dbReference type="SMART" id="SM00191">
    <property type="entry name" value="Int_alpha"/>
    <property type="match status" value="3"/>
</dbReference>
<sequence length="979" mass="108117">MKLSWTILFLIINCFKTLRAYNVDIKKPLIFFGSPVEQFGYATEILKSGDTERILIGAPANTKFKAAENTTGTLYNCPIQPSNLQTNGTSCDVIKPNSNADRFAATLYKNSDIIVICSPLRHHLHDYDAITGGCEFYFLNMTKRDIAYIRGRANETRAKGMYGFSVTAHNQSTFVLGGPNACQSDGGIAIATLGTRGVTHFDENKDCQNWNTGKYFGFALESFGSNRYVVGKPGFANEHGLIGMMEVIGIAEGKMERIKQINGKQIGGGFARSLSVADINGDGMLDIIVGAPFEYINMTGHSSVKADILVDVGRIYIFLGDNTNIITDKYIAISGDEVGLSRFGTSLSAIGDIDDDSFQDLAVGAPFEDEMRGAVYIFNGCHRPCLEKWKYSQKITARLLNTNLKGFGSYVSKTQEDIDANEWKDFAVGAYRSGNAVVLRTRPVISIEPKILFNENPVPLNSSGLPCARQLDYPCLEFEVCFNMTGRGIHTGIYINFDLRGDNSMTNSRILINGNESSFRVEDYLLNGTGTTCKNFTGQVEDVGPIFFIFLNEPMVFSVNLSLSGTTQDTAVLPILSHTAPVSHINNVTFKTFCSRDEHCQPHLSGNLSISDDKFDGQYEIFTADISVRNFGDPSTATKIVIHKENSAEWQKGFVTHSNSEKVECTESNETVIICKVVTDPFYPHQLVDISLDFKLDPKKGGAKGYVEFKMTTLYIASGQSDTEEVTISSVRKKRSSVVSVGGKPYEDQKEVDPKAAALIHSIVFGVHNRGPSAVDGLILQISVPWRIDTVNVLNNVNFDEKICKDGAVVTGPNDAQKLNQNELAINCSEKGVDCRLLECKVKQPLNIEELDSVNIELNISSNVVGLLERYKMLKYVVTAKLNLSEESGFEGRFINEDGEALLTMVPREFTFEPKKIDLGIVIGGSVGGLAFLIIVGIVLWKLGFFKRNKRQQVDEYKRRTAIMKRQSRMSKMSAVSKK</sequence>
<feature type="chain" id="PRO_5036517179" description="Integrin alpha first immunoglubulin-like domain-containing protein" evidence="11">
    <location>
        <begin position="21"/>
        <end position="979"/>
    </location>
</feature>
<dbReference type="Gene3D" id="2.60.40.1530">
    <property type="entry name" value="ntegrin, alpha v. Chain A, domain 4"/>
    <property type="match status" value="1"/>
</dbReference>
<keyword evidence="3 11" id="KW-0732">Signal</keyword>
<keyword evidence="7 11" id="KW-0472">Membrane</keyword>
<dbReference type="PROSITE" id="PS51470">
    <property type="entry name" value="FG_GAP"/>
    <property type="match status" value="2"/>
</dbReference>
<dbReference type="InterPro" id="IPR013649">
    <property type="entry name" value="Integrin_alpha_Ig-like_1"/>
</dbReference>
<keyword evidence="8 11" id="KW-0675">Receptor</keyword>
<evidence type="ECO:0000256" key="9">
    <source>
        <dbReference type="ARBA" id="ARBA00023180"/>
    </source>
</evidence>
<dbReference type="GO" id="GO:0007229">
    <property type="term" value="P:integrin-mediated signaling pathway"/>
    <property type="evidence" value="ECO:0007669"/>
    <property type="project" value="UniProtKB-KW"/>
</dbReference>
<dbReference type="GO" id="GO:0098609">
    <property type="term" value="P:cell-cell adhesion"/>
    <property type="evidence" value="ECO:0007669"/>
    <property type="project" value="TreeGrafter"/>
</dbReference>
<dbReference type="OMA" id="GILNINC"/>
<dbReference type="InterPro" id="IPR013517">
    <property type="entry name" value="FG-GAP"/>
</dbReference>
<dbReference type="InterPro" id="IPR018184">
    <property type="entry name" value="Integrin_alpha_C_CS"/>
</dbReference>
<dbReference type="OrthoDB" id="5573735at2759"/>
<comment type="similarity">
    <text evidence="2 11">Belongs to the integrin alpha chain family.</text>
</comment>
<evidence type="ECO:0000313" key="13">
    <source>
        <dbReference type="EnsemblMetazoa" id="G31976.4:cds"/>
    </source>
</evidence>
<dbReference type="Gene3D" id="2.130.10.130">
    <property type="entry name" value="Integrin alpha, N-terminal"/>
    <property type="match status" value="1"/>
</dbReference>
<evidence type="ECO:0000256" key="8">
    <source>
        <dbReference type="ARBA" id="ARBA00023170"/>
    </source>
</evidence>
<dbReference type="SMR" id="A0A8W8MEH1"/>
<dbReference type="PANTHER" id="PTHR23220">
    <property type="entry name" value="INTEGRIN ALPHA"/>
    <property type="match status" value="1"/>
</dbReference>
<dbReference type="SUPFAM" id="SSF69179">
    <property type="entry name" value="Integrin domains"/>
    <property type="match status" value="1"/>
</dbReference>
<dbReference type="Gene3D" id="2.60.40.1460">
    <property type="entry name" value="Integrin domains. Chain A, domain 2"/>
    <property type="match status" value="1"/>
</dbReference>
<dbReference type="InterPro" id="IPR000413">
    <property type="entry name" value="Integrin_alpha"/>
</dbReference>